<accession>A0A0F9B7A0</accession>
<sequence>ANVSDKTLLDGIEALKKALQFMIDKGEAQSIEVTGEFINVFGIGWIIVITRPEKTNRFDINWEKGVIAVSAGIFDVGSMLSGVD</sequence>
<organism evidence="1">
    <name type="scientific">marine sediment metagenome</name>
    <dbReference type="NCBI Taxonomy" id="412755"/>
    <lineage>
        <taxon>unclassified sequences</taxon>
        <taxon>metagenomes</taxon>
        <taxon>ecological metagenomes</taxon>
    </lineage>
</organism>
<feature type="non-terminal residue" evidence="1">
    <location>
        <position position="1"/>
    </location>
</feature>
<protein>
    <submittedName>
        <fullName evidence="1">Uncharacterized protein</fullName>
    </submittedName>
</protein>
<dbReference type="AlphaFoldDB" id="A0A0F9B7A0"/>
<proteinExistence type="predicted"/>
<gene>
    <name evidence="1" type="ORF">LCGC14_2563380</name>
</gene>
<evidence type="ECO:0000313" key="1">
    <source>
        <dbReference type="EMBL" id="KKL09687.1"/>
    </source>
</evidence>
<comment type="caution">
    <text evidence="1">The sequence shown here is derived from an EMBL/GenBank/DDBJ whole genome shotgun (WGS) entry which is preliminary data.</text>
</comment>
<name>A0A0F9B7A0_9ZZZZ</name>
<dbReference type="EMBL" id="LAZR01042370">
    <property type="protein sequence ID" value="KKL09687.1"/>
    <property type="molecule type" value="Genomic_DNA"/>
</dbReference>
<reference evidence="1" key="1">
    <citation type="journal article" date="2015" name="Nature">
        <title>Complex archaea that bridge the gap between prokaryotes and eukaryotes.</title>
        <authorList>
            <person name="Spang A."/>
            <person name="Saw J.H."/>
            <person name="Jorgensen S.L."/>
            <person name="Zaremba-Niedzwiedzka K."/>
            <person name="Martijn J."/>
            <person name="Lind A.E."/>
            <person name="van Eijk R."/>
            <person name="Schleper C."/>
            <person name="Guy L."/>
            <person name="Ettema T.J."/>
        </authorList>
    </citation>
    <scope>NUCLEOTIDE SEQUENCE</scope>
</reference>